<dbReference type="Proteomes" id="UP000254405">
    <property type="component" value="Unassembled WGS sequence"/>
</dbReference>
<gene>
    <name evidence="1" type="ORF">EIA08_09150</name>
    <name evidence="2" type="ORF">NCTC8985_02566</name>
</gene>
<reference evidence="2 3" key="1">
    <citation type="submission" date="2018-06" db="EMBL/GenBank/DDBJ databases">
        <authorList>
            <consortium name="Pathogen Informatics"/>
            <person name="Doyle S."/>
        </authorList>
    </citation>
    <scope>NUCLEOTIDE SEQUENCE [LARGE SCALE GENOMIC DNA]</scope>
    <source>
        <strain evidence="2 3">NCTC8985</strain>
    </source>
</reference>
<dbReference type="RefSeq" id="WP_000379700.1">
    <property type="nucleotide sequence ID" value="NZ_AP022098.1"/>
</dbReference>
<evidence type="ECO:0000313" key="3">
    <source>
        <dbReference type="Proteomes" id="UP000254405"/>
    </source>
</evidence>
<dbReference type="EMBL" id="RQTU01000006">
    <property type="protein sequence ID" value="RRD76364.1"/>
    <property type="molecule type" value="Genomic_DNA"/>
</dbReference>
<reference evidence="1 4" key="2">
    <citation type="submission" date="2018-11" db="EMBL/GenBank/DDBJ databases">
        <title>Enterobacteriaceae from Patient.</title>
        <authorList>
            <person name="Shen C."/>
            <person name="Yang Y."/>
            <person name="Tian G."/>
        </authorList>
    </citation>
    <scope>NUCLEOTIDE SEQUENCE [LARGE SCALE GENOMIC DNA]</scope>
    <source>
        <strain evidence="1 4">GBGD28</strain>
    </source>
</reference>
<accession>A0A0A1A2F2</accession>
<evidence type="ECO:0000313" key="4">
    <source>
        <dbReference type="Proteomes" id="UP000271008"/>
    </source>
</evidence>
<sequence>MDTIITWMGDRLLGWITNKSDLRQRAITGLTPAIYSTILYTEKLKRGEPNNPNEEEKLYRLWYEASSQVVDFDRELAKRCLDKSEYWLHSELYSPEKVGELNISLVGMKATLEGIKHN</sequence>
<evidence type="ECO:0000313" key="2">
    <source>
        <dbReference type="EMBL" id="STI77274.1"/>
    </source>
</evidence>
<dbReference type="EMBL" id="UGCO01000001">
    <property type="protein sequence ID" value="STI77274.1"/>
    <property type="molecule type" value="Genomic_DNA"/>
</dbReference>
<evidence type="ECO:0000313" key="1">
    <source>
        <dbReference type="EMBL" id="RRD76364.1"/>
    </source>
</evidence>
<organism evidence="1 4">
    <name type="scientific">Escherichia coli</name>
    <dbReference type="NCBI Taxonomy" id="562"/>
    <lineage>
        <taxon>Bacteria</taxon>
        <taxon>Pseudomonadati</taxon>
        <taxon>Pseudomonadota</taxon>
        <taxon>Gammaproteobacteria</taxon>
        <taxon>Enterobacterales</taxon>
        <taxon>Enterobacteriaceae</taxon>
        <taxon>Escherichia</taxon>
    </lineage>
</organism>
<proteinExistence type="predicted"/>
<protein>
    <submittedName>
        <fullName evidence="1">Uncharacterized protein</fullName>
    </submittedName>
</protein>
<dbReference type="AlphaFoldDB" id="A0A0A1A2F2"/>
<dbReference type="Proteomes" id="UP000271008">
    <property type="component" value="Unassembled WGS sequence"/>
</dbReference>
<name>A0A0A1A2F2_ECOLX</name>